<proteinExistence type="predicted"/>
<keyword evidence="1" id="KW-0812">Transmembrane</keyword>
<name>A0A2P2QBQ0_RHIMU</name>
<sequence length="34" mass="4099">MTRTKIRLLNVMPYPVLCLCFDLMILPYIMKRLV</sequence>
<evidence type="ECO:0000313" key="2">
    <source>
        <dbReference type="EMBL" id="MBX64416.1"/>
    </source>
</evidence>
<organism evidence="2">
    <name type="scientific">Rhizophora mucronata</name>
    <name type="common">Asiatic mangrove</name>
    <dbReference type="NCBI Taxonomy" id="61149"/>
    <lineage>
        <taxon>Eukaryota</taxon>
        <taxon>Viridiplantae</taxon>
        <taxon>Streptophyta</taxon>
        <taxon>Embryophyta</taxon>
        <taxon>Tracheophyta</taxon>
        <taxon>Spermatophyta</taxon>
        <taxon>Magnoliopsida</taxon>
        <taxon>eudicotyledons</taxon>
        <taxon>Gunneridae</taxon>
        <taxon>Pentapetalae</taxon>
        <taxon>rosids</taxon>
        <taxon>fabids</taxon>
        <taxon>Malpighiales</taxon>
        <taxon>Rhizophoraceae</taxon>
        <taxon>Rhizophora</taxon>
    </lineage>
</organism>
<dbReference type="EMBL" id="GGEC01083932">
    <property type="protein sequence ID" value="MBX64416.1"/>
    <property type="molecule type" value="Transcribed_RNA"/>
</dbReference>
<keyword evidence="1" id="KW-0472">Membrane</keyword>
<keyword evidence="1" id="KW-1133">Transmembrane helix</keyword>
<accession>A0A2P2QBQ0</accession>
<evidence type="ECO:0000256" key="1">
    <source>
        <dbReference type="SAM" id="Phobius"/>
    </source>
</evidence>
<protein>
    <submittedName>
        <fullName evidence="2">Uncharacterized protein</fullName>
    </submittedName>
</protein>
<reference evidence="2" key="1">
    <citation type="submission" date="2018-02" db="EMBL/GenBank/DDBJ databases">
        <title>Rhizophora mucronata_Transcriptome.</title>
        <authorList>
            <person name="Meera S.P."/>
            <person name="Sreeshan A."/>
            <person name="Augustine A."/>
        </authorList>
    </citation>
    <scope>NUCLEOTIDE SEQUENCE</scope>
    <source>
        <tissue evidence="2">Leaf</tissue>
    </source>
</reference>
<dbReference type="AlphaFoldDB" id="A0A2P2QBQ0"/>
<feature type="transmembrane region" description="Helical" evidence="1">
    <location>
        <begin position="12"/>
        <end position="30"/>
    </location>
</feature>